<gene>
    <name evidence="2" type="ORF">KQX62_01185</name>
</gene>
<keyword evidence="1" id="KW-0472">Membrane</keyword>
<evidence type="ECO:0000313" key="3">
    <source>
        <dbReference type="Proteomes" id="UP001163166"/>
    </source>
</evidence>
<organism evidence="2 3">
    <name type="scientific">Rhodopseudomonas palustris</name>
    <dbReference type="NCBI Taxonomy" id="1076"/>
    <lineage>
        <taxon>Bacteria</taxon>
        <taxon>Pseudomonadati</taxon>
        <taxon>Pseudomonadota</taxon>
        <taxon>Alphaproteobacteria</taxon>
        <taxon>Hyphomicrobiales</taxon>
        <taxon>Nitrobacteraceae</taxon>
        <taxon>Rhodopseudomonas</taxon>
    </lineage>
</organism>
<sequence>MRSSPALRAAASRHRIHPALDSFADECRDAVLRVMAYVGALALIGLIVSYTANPLTDAAITAATTAEAGPGWSVATRSQPAYALSQLDGPGKTETTEILRHPDGGRKDILRVATPGEPVGAEIEIYRVGSETSRATAEAALAARIDPGGTATIETAGTIDTKFGPVALFSLAGSDRPAGSCLGFVKAIDAASLRISGFSCRGDTAPQRRTAVACLLDRLVLLSGDAATAAAFAQAELRRASCGPNQSAASAASADWLTGPQDPSLRGRL</sequence>
<dbReference type="AlphaFoldDB" id="A0AAX3DYP5"/>
<name>A0AAX3DYP5_RHOPL</name>
<dbReference type="Proteomes" id="UP001163166">
    <property type="component" value="Chromosome"/>
</dbReference>
<keyword evidence="1" id="KW-0812">Transmembrane</keyword>
<reference evidence="2" key="1">
    <citation type="journal article" date="2022" name="Biol. Control">
        <title>In silico genomic analysis of Rhodopseudomonas palustris strains revealed potential biocontrol agents and crop yield enhancers.</title>
        <authorList>
            <person name="Surachat K."/>
            <person name="Kantachote D."/>
            <person name="Deachamag P."/>
            <person name="Wonglapsuwan M."/>
        </authorList>
    </citation>
    <scope>NUCLEOTIDE SEQUENCE</scope>
    <source>
        <strain evidence="2">TLS06</strain>
    </source>
</reference>
<accession>A0AAX3DYP5</accession>
<keyword evidence="1" id="KW-1133">Transmembrane helix</keyword>
<proteinExistence type="predicted"/>
<dbReference type="RefSeq" id="WP_264075101.1">
    <property type="nucleotide sequence ID" value="NZ_CP076676.1"/>
</dbReference>
<evidence type="ECO:0000256" key="1">
    <source>
        <dbReference type="SAM" id="Phobius"/>
    </source>
</evidence>
<dbReference type="EMBL" id="CP076676">
    <property type="protein sequence ID" value="UYO39950.1"/>
    <property type="molecule type" value="Genomic_DNA"/>
</dbReference>
<evidence type="ECO:0000313" key="2">
    <source>
        <dbReference type="EMBL" id="UYO39950.1"/>
    </source>
</evidence>
<feature type="transmembrane region" description="Helical" evidence="1">
    <location>
        <begin position="30"/>
        <end position="52"/>
    </location>
</feature>
<protein>
    <submittedName>
        <fullName evidence="2">Uncharacterized protein</fullName>
    </submittedName>
</protein>